<keyword evidence="1" id="KW-1133">Transmembrane helix</keyword>
<evidence type="ECO:0000256" key="1">
    <source>
        <dbReference type="SAM" id="Phobius"/>
    </source>
</evidence>
<sequence length="69" mass="7308">MKIPRPSPSEYAVRTAIVVATLAVLQYTGTFVDGPPGVDPAHLAVVAVLFPTFSYLLAVLAANVDRIPE</sequence>
<evidence type="ECO:0000313" key="3">
    <source>
        <dbReference type="Proteomes" id="UP000324020"/>
    </source>
</evidence>
<reference evidence="2 3" key="1">
    <citation type="submission" date="2016-10" db="EMBL/GenBank/DDBJ databases">
        <authorList>
            <person name="Varghese N."/>
            <person name="Submissions S."/>
        </authorList>
    </citation>
    <scope>NUCLEOTIDE SEQUENCE [LARGE SCALE GENOMIC DNA]</scope>
    <source>
        <strain evidence="2 3">CGMCC 1.3527</strain>
    </source>
</reference>
<organism evidence="2 3">
    <name type="scientific">Halorubrum xinjiangense</name>
    <dbReference type="NCBI Taxonomy" id="261291"/>
    <lineage>
        <taxon>Archaea</taxon>
        <taxon>Methanobacteriati</taxon>
        <taxon>Methanobacteriota</taxon>
        <taxon>Stenosarchaea group</taxon>
        <taxon>Halobacteria</taxon>
        <taxon>Halobacteriales</taxon>
        <taxon>Haloferacaceae</taxon>
        <taxon>Halorubrum</taxon>
    </lineage>
</organism>
<protein>
    <submittedName>
        <fullName evidence="2">Uncharacterized protein</fullName>
    </submittedName>
</protein>
<name>A0A1G7SI22_9EURY</name>
<proteinExistence type="predicted"/>
<feature type="transmembrane region" description="Helical" evidence="1">
    <location>
        <begin position="41"/>
        <end position="64"/>
    </location>
</feature>
<accession>A0A1G7SI22</accession>
<dbReference type="RefSeq" id="WP_149799943.1">
    <property type="nucleotide sequence ID" value="NZ_FNBO01000021.1"/>
</dbReference>
<keyword evidence="3" id="KW-1185">Reference proteome</keyword>
<dbReference type="AlphaFoldDB" id="A0A1G7SI22"/>
<dbReference type="Proteomes" id="UP000324020">
    <property type="component" value="Unassembled WGS sequence"/>
</dbReference>
<evidence type="ECO:0000313" key="2">
    <source>
        <dbReference type="EMBL" id="SDG22544.1"/>
    </source>
</evidence>
<keyword evidence="1" id="KW-0812">Transmembrane</keyword>
<dbReference type="EMBL" id="FNBO01000021">
    <property type="protein sequence ID" value="SDG22544.1"/>
    <property type="molecule type" value="Genomic_DNA"/>
</dbReference>
<gene>
    <name evidence="2" type="ORF">SAMN04488067_12113</name>
</gene>
<keyword evidence="1" id="KW-0472">Membrane</keyword>
<dbReference type="OrthoDB" id="329226at2157"/>
<feature type="transmembrane region" description="Helical" evidence="1">
    <location>
        <begin position="12"/>
        <end position="29"/>
    </location>
</feature>